<dbReference type="Proteomes" id="UP000012488">
    <property type="component" value="Chromosome"/>
</dbReference>
<dbReference type="Gene3D" id="3.90.850.10">
    <property type="entry name" value="Fumarylacetoacetase-like, C-terminal domain"/>
    <property type="match status" value="1"/>
</dbReference>
<evidence type="ECO:0000313" key="5">
    <source>
        <dbReference type="Proteomes" id="UP000012488"/>
    </source>
</evidence>
<protein>
    <submittedName>
        <fullName evidence="4">Fumarylacetoacetate hydrolase family protein</fullName>
    </submittedName>
</protein>
<sequence>MRLVTFSSDGAERAGLLLGDASGPDDTVVDLAHPALQPALAGCPPQVLDLIRSGLADAAARLRAHAIPEAAQLPLRSVRLRAPLPRPGRIFGIAHNYVDALAERGAPHPAEPFLFMKEPWTVIGPGEPVVLPPGIGGCTYEAEIAAVIGRRAHGVRAEDALNHVCAYGVFNDVSASELIRRDGFGPGKNIATFGPFGPYLATSDEVPDPQSLRIGLSIDGVSLQDSTTARMLFSVADLVAHLSRQTVLEPGDVIATGTPAGIAALRQPPAWIRPGSTMTAWVEGLGSLISPIVEEGP</sequence>
<dbReference type="GO" id="GO:0016787">
    <property type="term" value="F:hydrolase activity"/>
    <property type="evidence" value="ECO:0007669"/>
    <property type="project" value="UniProtKB-KW"/>
</dbReference>
<dbReference type="InterPro" id="IPR011234">
    <property type="entry name" value="Fumarylacetoacetase-like_C"/>
</dbReference>
<dbReference type="RefSeq" id="WP_010685083.1">
    <property type="nucleotide sequence ID" value="NZ_CP043538.1"/>
</dbReference>
<comment type="similarity">
    <text evidence="1">Belongs to the FAH family.</text>
</comment>
<reference evidence="4 5" key="2">
    <citation type="journal article" date="2013" name="Genome Announc.">
        <title>Draft Genome Sequence of Methylobacterium mesophilicum Strain SR1.6/6, Isolated from Citrus sinensis.</title>
        <authorList>
            <person name="Marinho Almeida D."/>
            <person name="Dini-Andreote F."/>
            <person name="Camargo Neves A.A."/>
            <person name="Juca Ramos R.T."/>
            <person name="Andreote F.D."/>
            <person name="Carneiro A.R."/>
            <person name="Oliveira de Souza Lima A."/>
            <person name="Caracciolo Gomes de Sa P.H."/>
            <person name="Ribeiro Barbosa M.S."/>
            <person name="Araujo W.L."/>
            <person name="Silva A."/>
        </authorList>
    </citation>
    <scope>NUCLEOTIDE SEQUENCE [LARGE SCALE GENOMIC DNA]</scope>
    <source>
        <strain evidence="4 5">SR1.6/6</strain>
    </source>
</reference>
<evidence type="ECO:0000259" key="3">
    <source>
        <dbReference type="Pfam" id="PF01557"/>
    </source>
</evidence>
<dbReference type="GO" id="GO:0046872">
    <property type="term" value="F:metal ion binding"/>
    <property type="evidence" value="ECO:0007669"/>
    <property type="project" value="UniProtKB-KW"/>
</dbReference>
<evidence type="ECO:0000256" key="1">
    <source>
        <dbReference type="ARBA" id="ARBA00010211"/>
    </source>
</evidence>
<dbReference type="PANTHER" id="PTHR42796">
    <property type="entry name" value="FUMARYLACETOACETATE HYDROLASE DOMAIN-CONTAINING PROTEIN 2A-RELATED"/>
    <property type="match status" value="1"/>
</dbReference>
<name>A0A6B9FEU1_9HYPH</name>
<dbReference type="InterPro" id="IPR051121">
    <property type="entry name" value="FAH"/>
</dbReference>
<dbReference type="KEGG" id="mmes:MMSR116_04695"/>
<keyword evidence="2" id="KW-0479">Metal-binding</keyword>
<dbReference type="SUPFAM" id="SSF56529">
    <property type="entry name" value="FAH"/>
    <property type="match status" value="1"/>
</dbReference>
<dbReference type="Pfam" id="PF01557">
    <property type="entry name" value="FAA_hydrolase"/>
    <property type="match status" value="1"/>
</dbReference>
<dbReference type="PANTHER" id="PTHR42796:SF4">
    <property type="entry name" value="FUMARYLACETOACETATE HYDROLASE DOMAIN-CONTAINING PROTEIN 2A"/>
    <property type="match status" value="1"/>
</dbReference>
<accession>A0A6B9FEU1</accession>
<gene>
    <name evidence="4" type="ORF">MMSR116_04695</name>
</gene>
<reference evidence="4 5" key="1">
    <citation type="journal article" date="2012" name="Genet. Mol. Biol.">
        <title>Analysis of 16S rRNA and mxaF genes revealing insights into Methylobacterium niche-specific plant association.</title>
        <authorList>
            <person name="Dourado M.N."/>
            <person name="Andreote F.D."/>
            <person name="Dini-Andreote F."/>
            <person name="Conti R."/>
            <person name="Araujo J.M."/>
            <person name="Araujo W.L."/>
        </authorList>
    </citation>
    <scope>NUCLEOTIDE SEQUENCE [LARGE SCALE GENOMIC DNA]</scope>
    <source>
        <strain evidence="4 5">SR1.6/6</strain>
    </source>
</reference>
<feature type="domain" description="Fumarylacetoacetase-like C-terminal" evidence="3">
    <location>
        <begin position="90"/>
        <end position="292"/>
    </location>
</feature>
<organism evidence="4 5">
    <name type="scientific">Methylobacterium mesophilicum SR1.6/6</name>
    <dbReference type="NCBI Taxonomy" id="908290"/>
    <lineage>
        <taxon>Bacteria</taxon>
        <taxon>Pseudomonadati</taxon>
        <taxon>Pseudomonadota</taxon>
        <taxon>Alphaproteobacteria</taxon>
        <taxon>Hyphomicrobiales</taxon>
        <taxon>Methylobacteriaceae</taxon>
        <taxon>Methylobacterium</taxon>
    </lineage>
</organism>
<evidence type="ECO:0000256" key="2">
    <source>
        <dbReference type="ARBA" id="ARBA00022723"/>
    </source>
</evidence>
<evidence type="ECO:0000313" key="4">
    <source>
        <dbReference type="EMBL" id="QGY01277.1"/>
    </source>
</evidence>
<dbReference type="OrthoDB" id="5197601at2"/>
<dbReference type="GO" id="GO:0044281">
    <property type="term" value="P:small molecule metabolic process"/>
    <property type="evidence" value="ECO:0007669"/>
    <property type="project" value="UniProtKB-ARBA"/>
</dbReference>
<dbReference type="EMBL" id="CP043538">
    <property type="protein sequence ID" value="QGY01277.1"/>
    <property type="molecule type" value="Genomic_DNA"/>
</dbReference>
<dbReference type="AlphaFoldDB" id="A0A6B9FEU1"/>
<dbReference type="InterPro" id="IPR036663">
    <property type="entry name" value="Fumarylacetoacetase_C_sf"/>
</dbReference>
<keyword evidence="4" id="KW-0378">Hydrolase</keyword>
<proteinExistence type="inferred from homology"/>